<dbReference type="Gene3D" id="1.10.357.10">
    <property type="entry name" value="Tetracycline Repressor, domain 2"/>
    <property type="match status" value="1"/>
</dbReference>
<dbReference type="GO" id="GO:0003700">
    <property type="term" value="F:DNA-binding transcription factor activity"/>
    <property type="evidence" value="ECO:0007669"/>
    <property type="project" value="TreeGrafter"/>
</dbReference>
<feature type="region of interest" description="Disordered" evidence="5">
    <location>
        <begin position="1"/>
        <end position="20"/>
    </location>
</feature>
<evidence type="ECO:0000256" key="5">
    <source>
        <dbReference type="SAM" id="MobiDB-lite"/>
    </source>
</evidence>
<evidence type="ECO:0000313" key="8">
    <source>
        <dbReference type="Proteomes" id="UP000625033"/>
    </source>
</evidence>
<feature type="compositionally biased region" description="Polar residues" evidence="5">
    <location>
        <begin position="1"/>
        <end position="11"/>
    </location>
</feature>
<proteinExistence type="predicted"/>
<dbReference type="SUPFAM" id="SSF48498">
    <property type="entry name" value="Tetracyclin repressor-like, C-terminal domain"/>
    <property type="match status" value="1"/>
</dbReference>
<reference evidence="7" key="1">
    <citation type="submission" date="2020-11" db="EMBL/GenBank/DDBJ databases">
        <title>Sequencing the genomes of 1000 actinobacteria strains.</title>
        <authorList>
            <person name="Klenk H.-P."/>
        </authorList>
    </citation>
    <scope>NUCLEOTIDE SEQUENCE</scope>
    <source>
        <strain evidence="7">DSM 26152</strain>
    </source>
</reference>
<dbReference type="PANTHER" id="PTHR30055:SF234">
    <property type="entry name" value="HTH-TYPE TRANSCRIPTIONAL REGULATOR BETI"/>
    <property type="match status" value="1"/>
</dbReference>
<feature type="DNA-binding region" description="H-T-H motif" evidence="4">
    <location>
        <begin position="47"/>
        <end position="66"/>
    </location>
</feature>
<gene>
    <name evidence="7" type="ORF">IW252_002552</name>
</gene>
<evidence type="ECO:0000256" key="1">
    <source>
        <dbReference type="ARBA" id="ARBA00023015"/>
    </source>
</evidence>
<evidence type="ECO:0000256" key="4">
    <source>
        <dbReference type="PROSITE-ProRule" id="PRU00335"/>
    </source>
</evidence>
<name>A0A931DFA0_9MICC</name>
<dbReference type="EMBL" id="JADOTZ010000001">
    <property type="protein sequence ID" value="MBG6085785.1"/>
    <property type="molecule type" value="Genomic_DNA"/>
</dbReference>
<dbReference type="PROSITE" id="PS50977">
    <property type="entry name" value="HTH_TETR_2"/>
    <property type="match status" value="1"/>
</dbReference>
<keyword evidence="1" id="KW-0805">Transcription regulation</keyword>
<dbReference type="AlphaFoldDB" id="A0A931DFA0"/>
<comment type="caution">
    <text evidence="7">The sequence shown here is derived from an EMBL/GenBank/DDBJ whole genome shotgun (WGS) entry which is preliminary data.</text>
</comment>
<dbReference type="SUPFAM" id="SSF46689">
    <property type="entry name" value="Homeodomain-like"/>
    <property type="match status" value="1"/>
</dbReference>
<feature type="domain" description="HTH tetR-type" evidence="6">
    <location>
        <begin position="25"/>
        <end position="84"/>
    </location>
</feature>
<dbReference type="InterPro" id="IPR036271">
    <property type="entry name" value="Tet_transcr_reg_TetR-rel_C_sf"/>
</dbReference>
<dbReference type="Pfam" id="PF00440">
    <property type="entry name" value="TetR_N"/>
    <property type="match status" value="1"/>
</dbReference>
<accession>A0A931DFA0</accession>
<dbReference type="InterPro" id="IPR009057">
    <property type="entry name" value="Homeodomain-like_sf"/>
</dbReference>
<dbReference type="InterPro" id="IPR050109">
    <property type="entry name" value="HTH-type_TetR-like_transc_reg"/>
</dbReference>
<dbReference type="RefSeq" id="WP_196836931.1">
    <property type="nucleotide sequence ID" value="NZ_JADOTZ010000001.1"/>
</dbReference>
<organism evidence="7 8">
    <name type="scientific">Zhihengliuella flava</name>
    <dbReference type="NCBI Taxonomy" id="1285193"/>
    <lineage>
        <taxon>Bacteria</taxon>
        <taxon>Bacillati</taxon>
        <taxon>Actinomycetota</taxon>
        <taxon>Actinomycetes</taxon>
        <taxon>Micrococcales</taxon>
        <taxon>Micrococcaceae</taxon>
        <taxon>Zhihengliuella</taxon>
    </lineage>
</organism>
<keyword evidence="3" id="KW-0804">Transcription</keyword>
<evidence type="ECO:0000313" key="7">
    <source>
        <dbReference type="EMBL" id="MBG6085785.1"/>
    </source>
</evidence>
<protein>
    <submittedName>
        <fullName evidence="7">AcrR family transcriptional regulator</fullName>
    </submittedName>
</protein>
<dbReference type="Proteomes" id="UP000625033">
    <property type="component" value="Unassembled WGS sequence"/>
</dbReference>
<evidence type="ECO:0000259" key="6">
    <source>
        <dbReference type="PROSITE" id="PS50977"/>
    </source>
</evidence>
<dbReference type="InterPro" id="IPR001647">
    <property type="entry name" value="HTH_TetR"/>
</dbReference>
<evidence type="ECO:0000256" key="3">
    <source>
        <dbReference type="ARBA" id="ARBA00023163"/>
    </source>
</evidence>
<keyword evidence="8" id="KW-1185">Reference proteome</keyword>
<dbReference type="PANTHER" id="PTHR30055">
    <property type="entry name" value="HTH-TYPE TRANSCRIPTIONAL REGULATOR RUTR"/>
    <property type="match status" value="1"/>
</dbReference>
<sequence>MNLDTSTSGSPETDGRSARWDAHREARRLELLRHARKAIHRLGPSASMDDVAAAAGTSKSVFYRYFGDKSGLRRAMGRIVVEHMREHVLEPARLARNEEEGLRGMVAAYLTMAERSPNVYFFVTAIDHDPLQAVQEDDDEPLDAFFRDITVMMADSLTDYQARAHPDRAESRRADMLWPQASIGMVRAAGEAWLRLPDGPTKVAREDLTNTITGWLVHGIRHTETKGSTHE</sequence>
<evidence type="ECO:0000256" key="2">
    <source>
        <dbReference type="ARBA" id="ARBA00023125"/>
    </source>
</evidence>
<keyword evidence="2 4" id="KW-0238">DNA-binding</keyword>
<dbReference type="GO" id="GO:0000976">
    <property type="term" value="F:transcription cis-regulatory region binding"/>
    <property type="evidence" value="ECO:0007669"/>
    <property type="project" value="TreeGrafter"/>
</dbReference>